<evidence type="ECO:0000313" key="7">
    <source>
        <dbReference type="Proteomes" id="UP001605036"/>
    </source>
</evidence>
<feature type="region of interest" description="Disordered" evidence="4">
    <location>
        <begin position="401"/>
        <end position="571"/>
    </location>
</feature>
<evidence type="ECO:0000256" key="4">
    <source>
        <dbReference type="SAM" id="MobiDB-lite"/>
    </source>
</evidence>
<dbReference type="Gene3D" id="2.30.30.140">
    <property type="match status" value="1"/>
</dbReference>
<comment type="similarity">
    <text evidence="2">Belongs to the MOS2 family.</text>
</comment>
<dbReference type="InterPro" id="IPR005824">
    <property type="entry name" value="KOW"/>
</dbReference>
<evidence type="ECO:0000313" key="6">
    <source>
        <dbReference type="EMBL" id="KAL2653589.1"/>
    </source>
</evidence>
<dbReference type="PROSITE" id="PS50174">
    <property type="entry name" value="G_PATCH"/>
    <property type="match status" value="1"/>
</dbReference>
<comment type="subcellular location">
    <subcellularLocation>
        <location evidence="1">Nucleus</location>
    </subcellularLocation>
</comment>
<feature type="region of interest" description="Disordered" evidence="4">
    <location>
        <begin position="55"/>
        <end position="81"/>
    </location>
</feature>
<dbReference type="PANTHER" id="PTHR15818">
    <property type="entry name" value="G PATCH AND KOW-CONTAINING"/>
    <property type="match status" value="1"/>
</dbReference>
<gene>
    <name evidence="6" type="ORF">R1flu_021717</name>
</gene>
<sequence>MAGKMETRPAISEATDGKKYDSKLAASPTPDAPDSDIVAMGAETGAPIKFAFAASKPKFSASRPPKFPKGKQHRNSDDESRDMEYVTGFDEQGVVAKDPKGRLGARVIPKLENSWRPEKRMKHIMMETDITDGTGLRFEVEPEKSLGEANPGAKYGLTMGVKRIDTTETTTTVTNAQNLDGQSITHEMTVTQKRIEQTTKLSLSAIEEQRLKQDMALLPNEADLDAYEEMPVENFGEAMLRGMGWEKGKPIGRNNKDVVVPVEYVRRTERTGLGAEAAPREVRTKKYIKPGESRGAAPELVAALGPDGRSRNIVSIDEKLVERKRKGVAKGKVMSIISGRHLGLRGEVLDVLDSDRVSVRLLRSEEKVVVSGADLADIGSLEEEKVLKQIRQLNIGNCEASEGSFQSEHNSYSGREEKKYSGRNDDGRDRDTKYDDGYKAHSRREDDERAKSRKEGRRGERGEYDVQRRSSRGDEIEMDNERTSRSEDRRRSSRDYKREHSRDDARRDSRTDEKRDDERGPSRSYRGRDDADERERVGRDRRDEGRSSQGRTEERSSSADRISSGAQSGGRITESWLRSQIRVRVISKTLNGGRLYLKKGRIVDVISLKECDVLMDESREMIQAVKQDQLETALPKKGGRVMVVGGRDYRGKLGKLIERGTEKGVVQLEETFQIETIDLDHLAEYTADSHELDD</sequence>
<evidence type="ECO:0000256" key="3">
    <source>
        <dbReference type="ARBA" id="ARBA00023242"/>
    </source>
</evidence>
<reference evidence="6 7" key="1">
    <citation type="submission" date="2024-09" db="EMBL/GenBank/DDBJ databases">
        <title>Chromosome-scale assembly of Riccia fluitans.</title>
        <authorList>
            <person name="Paukszto L."/>
            <person name="Sawicki J."/>
            <person name="Karawczyk K."/>
            <person name="Piernik-Szablinska J."/>
            <person name="Szczecinska M."/>
            <person name="Mazdziarz M."/>
        </authorList>
    </citation>
    <scope>NUCLEOTIDE SEQUENCE [LARGE SCALE GENOMIC DNA]</scope>
    <source>
        <strain evidence="6">Rf_01</strain>
        <tissue evidence="6">Aerial parts of the thallus</tissue>
    </source>
</reference>
<protein>
    <recommendedName>
        <fullName evidence="5">G-patch domain-containing protein</fullName>
    </recommendedName>
</protein>
<proteinExistence type="inferred from homology"/>
<dbReference type="Pfam" id="PF12656">
    <property type="entry name" value="G-patch_2"/>
    <property type="match status" value="1"/>
</dbReference>
<evidence type="ECO:0000256" key="2">
    <source>
        <dbReference type="ARBA" id="ARBA00010966"/>
    </source>
</evidence>
<dbReference type="SMART" id="SM00739">
    <property type="entry name" value="KOW"/>
    <property type="match status" value="2"/>
</dbReference>
<accession>A0ABD1ZT74</accession>
<dbReference type="PANTHER" id="PTHR15818:SF2">
    <property type="entry name" value="G-PATCH DOMAIN AND KOW MOTIFS-CONTAINING PROTEIN"/>
    <property type="match status" value="1"/>
</dbReference>
<dbReference type="Pfam" id="PF25088">
    <property type="entry name" value="GPKOW_C"/>
    <property type="match status" value="1"/>
</dbReference>
<feature type="compositionally biased region" description="Basic and acidic residues" evidence="4">
    <location>
        <begin position="414"/>
        <end position="450"/>
    </location>
</feature>
<dbReference type="InterPro" id="IPR045166">
    <property type="entry name" value="Spp2-like"/>
</dbReference>
<dbReference type="EMBL" id="JBHFFA010000001">
    <property type="protein sequence ID" value="KAL2653589.1"/>
    <property type="molecule type" value="Genomic_DNA"/>
</dbReference>
<comment type="caution">
    <text evidence="6">The sequence shown here is derived from an EMBL/GenBank/DDBJ whole genome shotgun (WGS) entry which is preliminary data.</text>
</comment>
<feature type="compositionally biased region" description="Basic and acidic residues" evidence="4">
    <location>
        <begin position="457"/>
        <end position="558"/>
    </location>
</feature>
<feature type="domain" description="G-patch" evidence="5">
    <location>
        <begin position="232"/>
        <end position="278"/>
    </location>
</feature>
<feature type="region of interest" description="Disordered" evidence="4">
    <location>
        <begin position="1"/>
        <end position="38"/>
    </location>
</feature>
<evidence type="ECO:0000259" key="5">
    <source>
        <dbReference type="PROSITE" id="PS50174"/>
    </source>
</evidence>
<dbReference type="SMART" id="SM00443">
    <property type="entry name" value="G_patch"/>
    <property type="match status" value="1"/>
</dbReference>
<keyword evidence="7" id="KW-1185">Reference proteome</keyword>
<dbReference type="GO" id="GO:0005634">
    <property type="term" value="C:nucleus"/>
    <property type="evidence" value="ECO:0007669"/>
    <property type="project" value="UniProtKB-SubCell"/>
</dbReference>
<evidence type="ECO:0000256" key="1">
    <source>
        <dbReference type="ARBA" id="ARBA00004123"/>
    </source>
</evidence>
<dbReference type="InterPro" id="IPR026822">
    <property type="entry name" value="Spp2/MOS2_G-patch"/>
</dbReference>
<dbReference type="InterPro" id="IPR000467">
    <property type="entry name" value="G_patch_dom"/>
</dbReference>
<organism evidence="6 7">
    <name type="scientific">Riccia fluitans</name>
    <dbReference type="NCBI Taxonomy" id="41844"/>
    <lineage>
        <taxon>Eukaryota</taxon>
        <taxon>Viridiplantae</taxon>
        <taxon>Streptophyta</taxon>
        <taxon>Embryophyta</taxon>
        <taxon>Marchantiophyta</taxon>
        <taxon>Marchantiopsida</taxon>
        <taxon>Marchantiidae</taxon>
        <taxon>Marchantiales</taxon>
        <taxon>Ricciaceae</taxon>
        <taxon>Riccia</taxon>
    </lineage>
</organism>
<feature type="compositionally biased region" description="Low complexity" evidence="4">
    <location>
        <begin position="55"/>
        <end position="64"/>
    </location>
</feature>
<dbReference type="AlphaFoldDB" id="A0ABD1ZT74"/>
<name>A0ABD1ZT74_9MARC</name>
<feature type="compositionally biased region" description="Polar residues" evidence="4">
    <location>
        <begin position="403"/>
        <end position="413"/>
    </location>
</feature>
<dbReference type="Proteomes" id="UP001605036">
    <property type="component" value="Unassembled WGS sequence"/>
</dbReference>
<keyword evidence="3" id="KW-0539">Nucleus</keyword>